<dbReference type="FunFam" id="3.10.20.740:FF:000004">
    <property type="entry name" value="NADH-quinone oxidoreductase"/>
    <property type="match status" value="1"/>
</dbReference>
<evidence type="ECO:0000256" key="8">
    <source>
        <dbReference type="ARBA" id="ARBA00022723"/>
    </source>
</evidence>
<organism evidence="21 22">
    <name type="scientific">Thioalkalivibrio paradoxus ARh 1</name>
    <dbReference type="NCBI Taxonomy" id="713585"/>
    <lineage>
        <taxon>Bacteria</taxon>
        <taxon>Pseudomonadati</taxon>
        <taxon>Pseudomonadota</taxon>
        <taxon>Gammaproteobacteria</taxon>
        <taxon>Chromatiales</taxon>
        <taxon>Ectothiorhodospiraceae</taxon>
        <taxon>Thioalkalivibrio</taxon>
    </lineage>
</organism>
<dbReference type="InterPro" id="IPR036010">
    <property type="entry name" value="2Fe-2S_ferredoxin-like_sf"/>
</dbReference>
<dbReference type="HOGENOM" id="CLU_000422_11_7_6"/>
<evidence type="ECO:0000256" key="6">
    <source>
        <dbReference type="ARBA" id="ARBA00022714"/>
    </source>
</evidence>
<dbReference type="Pfam" id="PF22117">
    <property type="entry name" value="Fer4_Nqo3"/>
    <property type="match status" value="1"/>
</dbReference>
<evidence type="ECO:0000256" key="10">
    <source>
        <dbReference type="ARBA" id="ARBA00023004"/>
    </source>
</evidence>
<dbReference type="GO" id="GO:0003954">
    <property type="term" value="F:NADH dehydrogenase activity"/>
    <property type="evidence" value="ECO:0007669"/>
    <property type="project" value="TreeGrafter"/>
</dbReference>
<dbReference type="OrthoDB" id="9810782at2"/>
<keyword evidence="7" id="KW-0874">Quinone</keyword>
<evidence type="ECO:0000256" key="7">
    <source>
        <dbReference type="ARBA" id="ARBA00022719"/>
    </source>
</evidence>
<dbReference type="GO" id="GO:0051539">
    <property type="term" value="F:4 iron, 4 sulfur cluster binding"/>
    <property type="evidence" value="ECO:0007669"/>
    <property type="project" value="UniProtKB-KW"/>
</dbReference>
<evidence type="ECO:0000256" key="3">
    <source>
        <dbReference type="ARBA" id="ARBA00005404"/>
    </source>
</evidence>
<dbReference type="SMART" id="SM00929">
    <property type="entry name" value="NADH-G_4Fe-4S_3"/>
    <property type="match status" value="1"/>
</dbReference>
<dbReference type="CDD" id="cd00207">
    <property type="entry name" value="fer2"/>
    <property type="match status" value="1"/>
</dbReference>
<feature type="domain" description="4Fe-4S His(Cys)3-ligated-type" evidence="20">
    <location>
        <begin position="77"/>
        <end position="116"/>
    </location>
</feature>
<dbReference type="SUPFAM" id="SSF54862">
    <property type="entry name" value="4Fe-4S ferredoxins"/>
    <property type="match status" value="1"/>
</dbReference>
<dbReference type="Gene3D" id="3.10.20.740">
    <property type="match status" value="1"/>
</dbReference>
<dbReference type="Pfam" id="PF10588">
    <property type="entry name" value="NADH-G_4Fe-4S_3"/>
    <property type="match status" value="1"/>
</dbReference>
<dbReference type="STRING" id="713585.THITH_10355"/>
<evidence type="ECO:0000256" key="9">
    <source>
        <dbReference type="ARBA" id="ARBA00022967"/>
    </source>
</evidence>
<comment type="similarity">
    <text evidence="3">Belongs to the complex I 75 kDa subunit family.</text>
</comment>
<evidence type="ECO:0000256" key="16">
    <source>
        <dbReference type="ARBA" id="ARBA00032783"/>
    </source>
</evidence>
<dbReference type="InterPro" id="IPR019574">
    <property type="entry name" value="NADH_UbQ_OxRdtase_Gsu_4Fe4S-bd"/>
</dbReference>
<dbReference type="PANTHER" id="PTHR43105:SF10">
    <property type="entry name" value="NADH-QUINONE OXIDOREDUCTASE SUBUNIT G"/>
    <property type="match status" value="1"/>
</dbReference>
<keyword evidence="13" id="KW-0472">Membrane</keyword>
<feature type="domain" description="4Fe-4S Mo/W bis-MGD-type" evidence="19">
    <location>
        <begin position="216"/>
        <end position="285"/>
    </location>
</feature>
<dbReference type="PROSITE" id="PS51669">
    <property type="entry name" value="4FE4S_MOW_BIS_MGD"/>
    <property type="match status" value="1"/>
</dbReference>
<dbReference type="Gene3D" id="2.20.25.90">
    <property type="entry name" value="ADC-like domains"/>
    <property type="match status" value="1"/>
</dbReference>
<dbReference type="Pfam" id="PF04879">
    <property type="entry name" value="Molybdop_Fe4S4"/>
    <property type="match status" value="1"/>
</dbReference>
<keyword evidence="10" id="KW-0408">Iron</keyword>
<dbReference type="InterPro" id="IPR001041">
    <property type="entry name" value="2Fe-2S_ferredoxin-type"/>
</dbReference>
<keyword evidence="5" id="KW-0004">4Fe-4S</keyword>
<dbReference type="SMART" id="SM00926">
    <property type="entry name" value="Molybdop_Fe4S4"/>
    <property type="match status" value="1"/>
</dbReference>
<evidence type="ECO:0000313" key="22">
    <source>
        <dbReference type="Proteomes" id="UP000005289"/>
    </source>
</evidence>
<evidence type="ECO:0000256" key="5">
    <source>
        <dbReference type="ARBA" id="ARBA00022485"/>
    </source>
</evidence>
<evidence type="ECO:0000259" key="18">
    <source>
        <dbReference type="PROSITE" id="PS51085"/>
    </source>
</evidence>
<reference evidence="21 22" key="1">
    <citation type="submission" date="2013-12" db="EMBL/GenBank/DDBJ databases">
        <authorList>
            <consortium name="DOE Joint Genome Institute"/>
            <person name="Muyzer G."/>
            <person name="Huntemann M."/>
            <person name="Han J."/>
            <person name="Chen A."/>
            <person name="Kyrpides N."/>
            <person name="Mavromatis K."/>
            <person name="Markowitz V."/>
            <person name="Palaniappan K."/>
            <person name="Ivanova N."/>
            <person name="Schaumberg A."/>
            <person name="Pati A."/>
            <person name="Liolios K."/>
            <person name="Nordberg H.P."/>
            <person name="Cantor M.N."/>
            <person name="Hua S.X."/>
            <person name="Woyke T."/>
        </authorList>
    </citation>
    <scope>NUCLEOTIDE SEQUENCE [LARGE SCALE GENOMIC DNA]</scope>
    <source>
        <strain evidence="21 22">ARh 1</strain>
    </source>
</reference>
<gene>
    <name evidence="21" type="ORF">THITH_10355</name>
</gene>
<dbReference type="KEGG" id="tti:THITH_10355"/>
<evidence type="ECO:0000256" key="4">
    <source>
        <dbReference type="ARBA" id="ARBA00019902"/>
    </source>
</evidence>
<evidence type="ECO:0000256" key="13">
    <source>
        <dbReference type="ARBA" id="ARBA00023136"/>
    </source>
</evidence>
<accession>W0DMT8</accession>
<comment type="subunit">
    <text evidence="14">Composed of 13 different subunits. Subunits NuoCD, E, F, and G constitute the peripheral sector of the complex.</text>
</comment>
<keyword evidence="6" id="KW-0001">2Fe-2S</keyword>
<feature type="domain" description="2Fe-2S ferredoxin-type" evidence="18">
    <location>
        <begin position="1"/>
        <end position="77"/>
    </location>
</feature>
<dbReference type="EMBL" id="CP007029">
    <property type="protein sequence ID" value="AHE98582.1"/>
    <property type="molecule type" value="Genomic_DNA"/>
</dbReference>
<keyword evidence="9" id="KW-1278">Translocase</keyword>
<evidence type="ECO:0000256" key="11">
    <source>
        <dbReference type="ARBA" id="ARBA00023014"/>
    </source>
</evidence>
<dbReference type="RefSeq" id="WP_006748241.1">
    <property type="nucleotide sequence ID" value="NZ_CP007029.1"/>
</dbReference>
<evidence type="ECO:0000256" key="15">
    <source>
        <dbReference type="ARBA" id="ARBA00031577"/>
    </source>
</evidence>
<dbReference type="GO" id="GO:0016020">
    <property type="term" value="C:membrane"/>
    <property type="evidence" value="ECO:0007669"/>
    <property type="project" value="UniProtKB-SubCell"/>
</dbReference>
<dbReference type="GO" id="GO:0051537">
    <property type="term" value="F:2 iron, 2 sulfur cluster binding"/>
    <property type="evidence" value="ECO:0007669"/>
    <property type="project" value="UniProtKB-KW"/>
</dbReference>
<evidence type="ECO:0000313" key="21">
    <source>
        <dbReference type="EMBL" id="AHE98582.1"/>
    </source>
</evidence>
<dbReference type="GO" id="GO:0008137">
    <property type="term" value="F:NADH dehydrogenase (ubiquinone) activity"/>
    <property type="evidence" value="ECO:0007669"/>
    <property type="project" value="InterPro"/>
</dbReference>
<dbReference type="Pfam" id="PF13510">
    <property type="entry name" value="Fer2_4"/>
    <property type="match status" value="1"/>
</dbReference>
<comment type="cofactor">
    <cofactor evidence="1">
        <name>[4Fe-4S] cluster</name>
        <dbReference type="ChEBI" id="CHEBI:49883"/>
    </cofactor>
</comment>
<keyword evidence="12" id="KW-0520">NAD</keyword>
<dbReference type="GO" id="GO:0046872">
    <property type="term" value="F:metal ion binding"/>
    <property type="evidence" value="ECO:0007669"/>
    <property type="project" value="UniProtKB-KW"/>
</dbReference>
<evidence type="ECO:0000256" key="14">
    <source>
        <dbReference type="ARBA" id="ARBA00026021"/>
    </source>
</evidence>
<dbReference type="SUPFAM" id="SSF53706">
    <property type="entry name" value="Formate dehydrogenase/DMSO reductase, domains 1-3"/>
    <property type="match status" value="1"/>
</dbReference>
<keyword evidence="8" id="KW-0479">Metal-binding</keyword>
<name>W0DMT8_9GAMM</name>
<dbReference type="InterPro" id="IPR054351">
    <property type="entry name" value="NADH_UbQ_OxRdtase_ferredoxin"/>
</dbReference>
<protein>
    <recommendedName>
        <fullName evidence="4">NADH-quinone oxidoreductase subunit G</fullName>
    </recommendedName>
    <alternativeName>
        <fullName evidence="15">NADH dehydrogenase I subunit G</fullName>
    </alternativeName>
    <alternativeName>
        <fullName evidence="16">NDH-1 subunit G</fullName>
    </alternativeName>
</protein>
<keyword evidence="11" id="KW-0411">Iron-sulfur</keyword>
<dbReference type="PROSITE" id="PS00643">
    <property type="entry name" value="COMPLEX1_75K_3"/>
    <property type="match status" value="1"/>
</dbReference>
<dbReference type="InterPro" id="IPR000283">
    <property type="entry name" value="NADH_UbQ_OxRdtase_75kDa_su_CS"/>
</dbReference>
<dbReference type="GO" id="GO:0048038">
    <property type="term" value="F:quinone binding"/>
    <property type="evidence" value="ECO:0007669"/>
    <property type="project" value="UniProtKB-KW"/>
</dbReference>
<evidence type="ECO:0000256" key="17">
    <source>
        <dbReference type="ARBA" id="ARBA00034078"/>
    </source>
</evidence>
<comment type="cofactor">
    <cofactor evidence="17">
        <name>[2Fe-2S] cluster</name>
        <dbReference type="ChEBI" id="CHEBI:190135"/>
    </cofactor>
</comment>
<sequence>MPVIFINGEAVEAGEHRTVLQAALANGFYIPHFCWHPKLSIVGSCRVCVVEQEGRGVNIACNMPVVDGMRVLTDSEPVQAQRKAMLQFILLNHPVDCGICDKAGECTLQDYHYAYNGEPALSHDPKLHATKFFPLSERIILDNERCILCSRCVRFTREVSKSNVLGIEYRGDSSLVRPAEGRTLDDDPYSDNVIDLCPVGALLSRSFLHQARVWYLEPTPSVCPGCARGCTVQLWHRKPEWRVKGLDPTHNTRILRVTPLENPRVNGPWICNKGRDLPALLERPRAEQALQKGAPVTMMQAIEAARALIAGANRKIALVSTWASNEELRAFHNALGANFTSFTKADHLPAEGEVVEDELLIRADKNPNTRAAQALFGSDPAEIPDDADLILVWGEGVDFAGLPRGAKILFLGSWLLPENGHADVFIPLSIQTERRGHYTNFDGVVSAFEPCRPRPDGVIDAETLFPLLAAPGGGPR</sequence>
<dbReference type="PROSITE" id="PS51839">
    <property type="entry name" value="4FE4S_HC3"/>
    <property type="match status" value="1"/>
</dbReference>
<dbReference type="SUPFAM" id="SSF54292">
    <property type="entry name" value="2Fe-2S ferredoxin-like"/>
    <property type="match status" value="1"/>
</dbReference>
<dbReference type="PANTHER" id="PTHR43105">
    <property type="entry name" value="RESPIRATORY NITRATE REDUCTASE"/>
    <property type="match status" value="1"/>
</dbReference>
<dbReference type="Gene3D" id="3.30.70.20">
    <property type="match status" value="1"/>
</dbReference>
<keyword evidence="22" id="KW-1185">Reference proteome</keyword>
<comment type="subcellular location">
    <subcellularLocation>
        <location evidence="2">Membrane</location>
    </subcellularLocation>
</comment>
<dbReference type="GO" id="GO:0042773">
    <property type="term" value="P:ATP synthesis coupled electron transport"/>
    <property type="evidence" value="ECO:0007669"/>
    <property type="project" value="InterPro"/>
</dbReference>
<evidence type="ECO:0000259" key="19">
    <source>
        <dbReference type="PROSITE" id="PS51669"/>
    </source>
</evidence>
<dbReference type="InterPro" id="IPR006963">
    <property type="entry name" value="Mopterin_OxRdtase_4Fe-4S_dom"/>
</dbReference>
<evidence type="ECO:0000256" key="1">
    <source>
        <dbReference type="ARBA" id="ARBA00001966"/>
    </source>
</evidence>
<dbReference type="PROSITE" id="PS51085">
    <property type="entry name" value="2FE2S_FER_2"/>
    <property type="match status" value="1"/>
</dbReference>
<evidence type="ECO:0000256" key="2">
    <source>
        <dbReference type="ARBA" id="ARBA00004370"/>
    </source>
</evidence>
<dbReference type="InterPro" id="IPR050123">
    <property type="entry name" value="Prok_molybdopt-oxidoreductase"/>
</dbReference>
<evidence type="ECO:0000256" key="12">
    <source>
        <dbReference type="ARBA" id="ARBA00023027"/>
    </source>
</evidence>
<dbReference type="PROSITE" id="PS00641">
    <property type="entry name" value="COMPLEX1_75K_1"/>
    <property type="match status" value="1"/>
</dbReference>
<evidence type="ECO:0000259" key="20">
    <source>
        <dbReference type="PROSITE" id="PS51839"/>
    </source>
</evidence>
<proteinExistence type="inferred from homology"/>
<dbReference type="Proteomes" id="UP000005289">
    <property type="component" value="Chromosome"/>
</dbReference>
<dbReference type="AlphaFoldDB" id="W0DMT8"/>